<evidence type="ECO:0000256" key="4">
    <source>
        <dbReference type="ARBA" id="ARBA00012944"/>
    </source>
</evidence>
<dbReference type="InterPro" id="IPR050175">
    <property type="entry name" value="Complex_I_Subunit_2"/>
</dbReference>
<comment type="similarity">
    <text evidence="3">Belongs to the complex I subunit 2 family.</text>
</comment>
<accession>A0A348AZ56</accession>
<evidence type="ECO:0000256" key="6">
    <source>
        <dbReference type="ARBA" id="ARBA00022448"/>
    </source>
</evidence>
<evidence type="ECO:0000256" key="11">
    <source>
        <dbReference type="ARBA" id="ARBA00022982"/>
    </source>
</evidence>
<feature type="transmembrane region" description="Helical" evidence="19">
    <location>
        <begin position="294"/>
        <end position="318"/>
    </location>
</feature>
<evidence type="ECO:0000256" key="14">
    <source>
        <dbReference type="ARBA" id="ARBA00023075"/>
    </source>
</evidence>
<keyword evidence="7" id="KW-0679">Respiratory chain</keyword>
<feature type="transmembrane region" description="Helical" evidence="19">
    <location>
        <begin position="27"/>
        <end position="45"/>
    </location>
</feature>
<comment type="subcellular location">
    <subcellularLocation>
        <location evidence="2">Mitochondrion inner membrane</location>
        <topology evidence="2">Multi-pass membrane protein</topology>
    </subcellularLocation>
</comment>
<sequence length="363" mass="42869">MHKSQHPSLPNHLQSYKYPYNMNLNKLFYFMVFIMTLIPLLSIFFTNFIHLWIMMEMNTIIMISAMAIFMKSFKSTLNFFIIQSFSSLMLIYLMMMTNGNSNNLPYSTINMILMIAFSLKLGLFPFHFWPPLINQNINWILILIMSTSQKFIPMVIFHSFIDQKNNTTMLYIMLTISLMSSLMSTLMNIFETNLMKIMTFSSMNHLSWMMMIIIFDYSMFMIYFATYTMAMIPLSLAFNKFNMISIFSLSKTQLLNFKAINFLMSVNLLIVSTIPPFITFLMKINLLKILIDNYSTLSSFLLSMASIFTLIFYMNIIIKINTFNLMKIKFYKPSLSNLKFNFSSMILISIMVLFFVFFSFYFM</sequence>
<dbReference type="PANTHER" id="PTHR46552:SF1">
    <property type="entry name" value="NADH-UBIQUINONE OXIDOREDUCTASE CHAIN 2"/>
    <property type="match status" value="1"/>
</dbReference>
<keyword evidence="13" id="KW-0520">NAD</keyword>
<keyword evidence="10" id="KW-1278">Translocase</keyword>
<feature type="domain" description="NADH:quinone oxidoreductase/Mrp antiporter transmembrane" evidence="20">
    <location>
        <begin position="77"/>
        <end position="309"/>
    </location>
</feature>
<keyword evidence="11" id="KW-0249">Electron transport</keyword>
<organism evidence="21">
    <name type="scientific">Vespa affinis</name>
    <name type="common">Lesser banded hornet</name>
    <dbReference type="NCBI Taxonomy" id="882735"/>
    <lineage>
        <taxon>Eukaryota</taxon>
        <taxon>Metazoa</taxon>
        <taxon>Ecdysozoa</taxon>
        <taxon>Arthropoda</taxon>
        <taxon>Hexapoda</taxon>
        <taxon>Insecta</taxon>
        <taxon>Pterygota</taxon>
        <taxon>Neoptera</taxon>
        <taxon>Endopterygota</taxon>
        <taxon>Hymenoptera</taxon>
        <taxon>Apocrita</taxon>
        <taxon>Aculeata</taxon>
        <taxon>Vespoidea</taxon>
        <taxon>Vespidae</taxon>
        <taxon>Vespinae</taxon>
        <taxon>Vespa</taxon>
    </lineage>
</organism>
<evidence type="ECO:0000256" key="3">
    <source>
        <dbReference type="ARBA" id="ARBA00007012"/>
    </source>
</evidence>
<evidence type="ECO:0000256" key="7">
    <source>
        <dbReference type="ARBA" id="ARBA00022660"/>
    </source>
</evidence>
<evidence type="ECO:0000256" key="5">
    <source>
        <dbReference type="ARBA" id="ARBA00021008"/>
    </source>
</evidence>
<dbReference type="EC" id="7.1.1.2" evidence="4"/>
<feature type="transmembrane region" description="Helical" evidence="19">
    <location>
        <begin position="169"/>
        <end position="190"/>
    </location>
</feature>
<evidence type="ECO:0000256" key="2">
    <source>
        <dbReference type="ARBA" id="ARBA00004448"/>
    </source>
</evidence>
<evidence type="ECO:0000256" key="9">
    <source>
        <dbReference type="ARBA" id="ARBA00022792"/>
    </source>
</evidence>
<proteinExistence type="inferred from homology"/>
<geneLocation type="mitochondrion" evidence="21"/>
<keyword evidence="16 19" id="KW-0472">Membrane</keyword>
<dbReference type="EMBL" id="AP018371">
    <property type="protein sequence ID" value="BBD17833.1"/>
    <property type="molecule type" value="Genomic_DNA"/>
</dbReference>
<name>A0A348AZ56_VESAF</name>
<feature type="transmembrane region" description="Helical" evidence="19">
    <location>
        <begin position="338"/>
        <end position="362"/>
    </location>
</feature>
<keyword evidence="15 21" id="KW-0496">Mitochondrion</keyword>
<evidence type="ECO:0000256" key="1">
    <source>
        <dbReference type="ARBA" id="ARBA00003257"/>
    </source>
</evidence>
<keyword evidence="6" id="KW-0813">Transport</keyword>
<feature type="transmembrane region" description="Helical" evidence="19">
    <location>
        <begin position="77"/>
        <end position="95"/>
    </location>
</feature>
<evidence type="ECO:0000256" key="12">
    <source>
        <dbReference type="ARBA" id="ARBA00022989"/>
    </source>
</evidence>
<gene>
    <name evidence="21" type="primary">ND2</name>
</gene>
<comment type="catalytic activity">
    <reaction evidence="18">
        <text>a ubiquinone + NADH + 5 H(+)(in) = a ubiquinol + NAD(+) + 4 H(+)(out)</text>
        <dbReference type="Rhea" id="RHEA:29091"/>
        <dbReference type="Rhea" id="RHEA-COMP:9565"/>
        <dbReference type="Rhea" id="RHEA-COMP:9566"/>
        <dbReference type="ChEBI" id="CHEBI:15378"/>
        <dbReference type="ChEBI" id="CHEBI:16389"/>
        <dbReference type="ChEBI" id="CHEBI:17976"/>
        <dbReference type="ChEBI" id="CHEBI:57540"/>
        <dbReference type="ChEBI" id="CHEBI:57945"/>
        <dbReference type="EC" id="7.1.1.2"/>
    </reaction>
</comment>
<dbReference type="GO" id="GO:0006120">
    <property type="term" value="P:mitochondrial electron transport, NADH to ubiquinone"/>
    <property type="evidence" value="ECO:0007669"/>
    <property type="project" value="TreeGrafter"/>
</dbReference>
<dbReference type="PANTHER" id="PTHR46552">
    <property type="entry name" value="NADH-UBIQUINONE OXIDOREDUCTASE CHAIN 2"/>
    <property type="match status" value="1"/>
</dbReference>
<reference evidence="21" key="1">
    <citation type="journal article" date="2017" name="Mitochondrial DNA Part B Resour">
        <title>Complete mitochondrial DNA sequence of the tropical hornet Vespa affinis (Insecta, Hymenoptera).</title>
        <authorList>
            <person name="Okuyama H."/>
            <person name="Martin S.J."/>
            <person name="Takahashi J."/>
        </authorList>
    </citation>
    <scope>NUCLEOTIDE SEQUENCE</scope>
</reference>
<dbReference type="GO" id="GO:0005743">
    <property type="term" value="C:mitochondrial inner membrane"/>
    <property type="evidence" value="ECO:0007669"/>
    <property type="project" value="UniProtKB-SubCell"/>
</dbReference>
<dbReference type="CTD" id="4536"/>
<dbReference type="InterPro" id="IPR001750">
    <property type="entry name" value="ND/Mrp_TM"/>
</dbReference>
<dbReference type="RefSeq" id="YP_009510275.1">
    <property type="nucleotide sequence ID" value="NC_039134.1"/>
</dbReference>
<comment type="function">
    <text evidence="1">Core subunit of the mitochondrial membrane respiratory chain NADH dehydrogenase (Complex I) that is believed to belong to the minimal assembly required for catalysis. Complex I functions in the transfer of electrons from NADH to the respiratory chain. The immediate electron acceptor for the enzyme is believed to be ubiquinone.</text>
</comment>
<keyword evidence="14" id="KW-0830">Ubiquinone</keyword>
<evidence type="ECO:0000256" key="8">
    <source>
        <dbReference type="ARBA" id="ARBA00022692"/>
    </source>
</evidence>
<evidence type="ECO:0000256" key="15">
    <source>
        <dbReference type="ARBA" id="ARBA00023128"/>
    </source>
</evidence>
<evidence type="ECO:0000256" key="19">
    <source>
        <dbReference type="SAM" id="Phobius"/>
    </source>
</evidence>
<evidence type="ECO:0000256" key="18">
    <source>
        <dbReference type="ARBA" id="ARBA00049551"/>
    </source>
</evidence>
<keyword evidence="9" id="KW-0999">Mitochondrion inner membrane</keyword>
<evidence type="ECO:0000256" key="16">
    <source>
        <dbReference type="ARBA" id="ARBA00023136"/>
    </source>
</evidence>
<evidence type="ECO:0000256" key="10">
    <source>
        <dbReference type="ARBA" id="ARBA00022967"/>
    </source>
</evidence>
<keyword evidence="12 19" id="KW-1133">Transmembrane helix</keyword>
<feature type="transmembrane region" description="Helical" evidence="19">
    <location>
        <begin position="107"/>
        <end position="126"/>
    </location>
</feature>
<feature type="transmembrane region" description="Helical" evidence="19">
    <location>
        <begin position="259"/>
        <end position="282"/>
    </location>
</feature>
<feature type="transmembrane region" description="Helical" evidence="19">
    <location>
        <begin position="138"/>
        <end position="157"/>
    </location>
</feature>
<dbReference type="AlphaFoldDB" id="A0A348AZ56"/>
<feature type="transmembrane region" description="Helical" evidence="19">
    <location>
        <begin position="51"/>
        <end position="70"/>
    </location>
</feature>
<dbReference type="GO" id="GO:0008137">
    <property type="term" value="F:NADH dehydrogenase (ubiquinone) activity"/>
    <property type="evidence" value="ECO:0007669"/>
    <property type="project" value="UniProtKB-EC"/>
</dbReference>
<dbReference type="Pfam" id="PF00361">
    <property type="entry name" value="Proton_antipo_M"/>
    <property type="match status" value="1"/>
</dbReference>
<keyword evidence="8 19" id="KW-0812">Transmembrane</keyword>
<protein>
    <recommendedName>
        <fullName evidence="5">NADH-ubiquinone oxidoreductase chain 2</fullName>
        <ecNumber evidence="4">7.1.1.2</ecNumber>
    </recommendedName>
    <alternativeName>
        <fullName evidence="17">NADH dehydrogenase subunit 2</fullName>
    </alternativeName>
</protein>
<evidence type="ECO:0000256" key="13">
    <source>
        <dbReference type="ARBA" id="ARBA00023027"/>
    </source>
</evidence>
<feature type="transmembrane region" description="Helical" evidence="19">
    <location>
        <begin position="221"/>
        <end position="238"/>
    </location>
</feature>
<evidence type="ECO:0000313" key="21">
    <source>
        <dbReference type="EMBL" id="BBD17833.1"/>
    </source>
</evidence>
<evidence type="ECO:0000256" key="17">
    <source>
        <dbReference type="ARBA" id="ARBA00031028"/>
    </source>
</evidence>
<dbReference type="GeneID" id="37622511"/>
<evidence type="ECO:0000259" key="20">
    <source>
        <dbReference type="Pfam" id="PF00361"/>
    </source>
</evidence>